<dbReference type="InterPro" id="IPR004561">
    <property type="entry name" value="IsoChor_synthase"/>
</dbReference>
<evidence type="ECO:0000256" key="5">
    <source>
        <dbReference type="ARBA" id="ARBA00041564"/>
    </source>
</evidence>
<evidence type="ECO:0000313" key="8">
    <source>
        <dbReference type="Proteomes" id="UP001497416"/>
    </source>
</evidence>
<sequence>MKIFDDIQRALSNEMPFVVYNTPNSDFIKAFFQVDNTIYEPKDYLESGFVFAPFDNEEKAILIPTEKSQFISERISFDAKFSPSIEYGPDNSQKEFHINLVENGINEIVNNKFQKVVLSRKEQVSLESSFEIETVFEKLINKYPTAFVYLWYHPKVGKWMGATPETLIGVKNKEFKTMSLAGTQLYKKGEKAKWSSKEIEEQYIVTNYIKSRLETTIQDLSVGEVETIQIGNLLHLRTLISGSVEKNISSLIDILHPTPAVCGFPKEEAKKFILQNEGYNRKFYTGFLGELNIKEEESFIVSNLYVNLRCMEIVSDTLIDVYVGGGVTKESNAEKEWEETVAKSKAMKSVL</sequence>
<reference evidence="7 8" key="1">
    <citation type="submission" date="2024-05" db="EMBL/GenBank/DDBJ databases">
        <authorList>
            <person name="Duchaud E."/>
        </authorList>
    </citation>
    <scope>NUCLEOTIDE SEQUENCE [LARGE SCALE GENOMIC DNA]</scope>
    <source>
        <strain evidence="7">Ena-SAMPLE-TAB-13-05-2024-13:56:06:370-140302</strain>
    </source>
</reference>
<evidence type="ECO:0000259" key="6">
    <source>
        <dbReference type="Pfam" id="PF00425"/>
    </source>
</evidence>
<dbReference type="EC" id="5.4.4.2" evidence="3"/>
<dbReference type="EMBL" id="CAXIXY010000007">
    <property type="protein sequence ID" value="CAL2092467.1"/>
    <property type="molecule type" value="Genomic_DNA"/>
</dbReference>
<evidence type="ECO:0000313" key="7">
    <source>
        <dbReference type="EMBL" id="CAL2092467.1"/>
    </source>
</evidence>
<keyword evidence="4" id="KW-0413">Isomerase</keyword>
<evidence type="ECO:0000256" key="4">
    <source>
        <dbReference type="ARBA" id="ARBA00023235"/>
    </source>
</evidence>
<dbReference type="InterPro" id="IPR015890">
    <property type="entry name" value="Chorismate_C"/>
</dbReference>
<comment type="caution">
    <text evidence="7">The sequence shown here is derived from an EMBL/GenBank/DDBJ whole genome shotgun (WGS) entry which is preliminary data.</text>
</comment>
<dbReference type="SUPFAM" id="SSF56322">
    <property type="entry name" value="ADC synthase"/>
    <property type="match status" value="1"/>
</dbReference>
<comment type="similarity">
    <text evidence="2">Belongs to the isochorismate synthase family.</text>
</comment>
<dbReference type="RefSeq" id="WP_348713360.1">
    <property type="nucleotide sequence ID" value="NZ_CAXIXY010000007.1"/>
</dbReference>
<name>A0ABM9P543_9FLAO</name>
<dbReference type="NCBIfam" id="TIGR00543">
    <property type="entry name" value="isochor_syn"/>
    <property type="match status" value="1"/>
</dbReference>
<dbReference type="InterPro" id="IPR005801">
    <property type="entry name" value="ADC_synthase"/>
</dbReference>
<evidence type="ECO:0000256" key="3">
    <source>
        <dbReference type="ARBA" id="ARBA00012824"/>
    </source>
</evidence>
<dbReference type="PANTHER" id="PTHR42839:SF2">
    <property type="entry name" value="ISOCHORISMATE SYNTHASE ENTC"/>
    <property type="match status" value="1"/>
</dbReference>
<proteinExistence type="inferred from homology"/>
<accession>A0ABM9P543</accession>
<evidence type="ECO:0000256" key="1">
    <source>
        <dbReference type="ARBA" id="ARBA00000799"/>
    </source>
</evidence>
<organism evidence="7 8">
    <name type="scientific">Tenacibaculum platacis</name>
    <dbReference type="NCBI Taxonomy" id="3137852"/>
    <lineage>
        <taxon>Bacteria</taxon>
        <taxon>Pseudomonadati</taxon>
        <taxon>Bacteroidota</taxon>
        <taxon>Flavobacteriia</taxon>
        <taxon>Flavobacteriales</taxon>
        <taxon>Flavobacteriaceae</taxon>
        <taxon>Tenacibaculum</taxon>
    </lineage>
</organism>
<keyword evidence="8" id="KW-1185">Reference proteome</keyword>
<evidence type="ECO:0000256" key="2">
    <source>
        <dbReference type="ARBA" id="ARBA00005297"/>
    </source>
</evidence>
<comment type="catalytic activity">
    <reaction evidence="1">
        <text>chorismate = isochorismate</text>
        <dbReference type="Rhea" id="RHEA:18985"/>
        <dbReference type="ChEBI" id="CHEBI:29748"/>
        <dbReference type="ChEBI" id="CHEBI:29780"/>
        <dbReference type="EC" id="5.4.4.2"/>
    </reaction>
</comment>
<dbReference type="Proteomes" id="UP001497416">
    <property type="component" value="Unassembled WGS sequence"/>
</dbReference>
<dbReference type="PANTHER" id="PTHR42839">
    <property type="entry name" value="ISOCHORISMATE SYNTHASE ENTC"/>
    <property type="match status" value="1"/>
</dbReference>
<dbReference type="Pfam" id="PF00425">
    <property type="entry name" value="Chorismate_bind"/>
    <property type="match status" value="1"/>
</dbReference>
<dbReference type="Gene3D" id="3.60.120.10">
    <property type="entry name" value="Anthranilate synthase"/>
    <property type="match status" value="1"/>
</dbReference>
<feature type="domain" description="Chorismate-utilising enzyme C-terminal" evidence="6">
    <location>
        <begin position="97"/>
        <end position="343"/>
    </location>
</feature>
<protein>
    <recommendedName>
        <fullName evidence="3">isochorismate synthase</fullName>
        <ecNumber evidence="3">5.4.4.2</ecNumber>
    </recommendedName>
    <alternativeName>
        <fullName evidence="5">Isochorismate mutase</fullName>
    </alternativeName>
</protein>
<gene>
    <name evidence="7" type="ORF">T190607A01A_50007</name>
</gene>